<evidence type="ECO:0000313" key="2">
    <source>
        <dbReference type="EMBL" id="KAF7397952.1"/>
    </source>
</evidence>
<dbReference type="AlphaFoldDB" id="A0A834N6E7"/>
<reference evidence="2" key="1">
    <citation type="journal article" date="2020" name="G3 (Bethesda)">
        <title>High-Quality Assemblies for Three Invasive Social Wasps from the &lt;i&gt;Vespula&lt;/i&gt; Genus.</title>
        <authorList>
            <person name="Harrop T.W.R."/>
            <person name="Guhlin J."/>
            <person name="McLaughlin G.M."/>
            <person name="Permina E."/>
            <person name="Stockwell P."/>
            <person name="Gilligan J."/>
            <person name="Le Lec M.F."/>
            <person name="Gruber M.A.M."/>
            <person name="Quinn O."/>
            <person name="Lovegrove M."/>
            <person name="Duncan E.J."/>
            <person name="Remnant E.J."/>
            <person name="Van Eeckhoven J."/>
            <person name="Graham B."/>
            <person name="Knapp R.A."/>
            <person name="Langford K.W."/>
            <person name="Kronenberg Z."/>
            <person name="Press M.O."/>
            <person name="Eacker S.M."/>
            <person name="Wilson-Rankin E.E."/>
            <person name="Purcell J."/>
            <person name="Lester P.J."/>
            <person name="Dearden P.K."/>
        </authorList>
    </citation>
    <scope>NUCLEOTIDE SEQUENCE</scope>
    <source>
        <strain evidence="2">Linc-1</strain>
    </source>
</reference>
<accession>A0A834N6E7</accession>
<dbReference type="EMBL" id="JACSDZ010000008">
    <property type="protein sequence ID" value="KAF7397952.1"/>
    <property type="molecule type" value="Genomic_DNA"/>
</dbReference>
<gene>
    <name evidence="2" type="ORF">HZH68_009174</name>
</gene>
<feature type="compositionally biased region" description="Basic and acidic residues" evidence="1">
    <location>
        <begin position="58"/>
        <end position="80"/>
    </location>
</feature>
<proteinExistence type="predicted"/>
<protein>
    <submittedName>
        <fullName evidence="2">Uncharacterized protein</fullName>
    </submittedName>
</protein>
<feature type="region of interest" description="Disordered" evidence="1">
    <location>
        <begin position="58"/>
        <end position="110"/>
    </location>
</feature>
<dbReference type="Proteomes" id="UP000617340">
    <property type="component" value="Unassembled WGS sequence"/>
</dbReference>
<organism evidence="2 3">
    <name type="scientific">Vespula germanica</name>
    <name type="common">German yellow jacket</name>
    <name type="synonym">Paravespula germanica</name>
    <dbReference type="NCBI Taxonomy" id="30212"/>
    <lineage>
        <taxon>Eukaryota</taxon>
        <taxon>Metazoa</taxon>
        <taxon>Ecdysozoa</taxon>
        <taxon>Arthropoda</taxon>
        <taxon>Hexapoda</taxon>
        <taxon>Insecta</taxon>
        <taxon>Pterygota</taxon>
        <taxon>Neoptera</taxon>
        <taxon>Endopterygota</taxon>
        <taxon>Hymenoptera</taxon>
        <taxon>Apocrita</taxon>
        <taxon>Aculeata</taxon>
        <taxon>Vespoidea</taxon>
        <taxon>Vespidae</taxon>
        <taxon>Vespinae</taxon>
        <taxon>Vespula</taxon>
    </lineage>
</organism>
<comment type="caution">
    <text evidence="2">The sequence shown here is derived from an EMBL/GenBank/DDBJ whole genome shotgun (WGS) entry which is preliminary data.</text>
</comment>
<evidence type="ECO:0000256" key="1">
    <source>
        <dbReference type="SAM" id="MobiDB-lite"/>
    </source>
</evidence>
<name>A0A834N6E7_VESGE</name>
<keyword evidence="3" id="KW-1185">Reference proteome</keyword>
<sequence length="110" mass="12146">MRSRPRCFTKGNYQACILKVRKERGYIKVASYHFSSVIKTQEYPCDNNAYDETFSKVLTEEEAGRGGREGGEGGEGGRGRERGRRGREGGGGGEGGRRRERGRRGREGGG</sequence>
<evidence type="ECO:0000313" key="3">
    <source>
        <dbReference type="Proteomes" id="UP000617340"/>
    </source>
</evidence>